<keyword evidence="2" id="KW-1185">Reference proteome</keyword>
<dbReference type="Proteomes" id="UP001501257">
    <property type="component" value="Unassembled WGS sequence"/>
</dbReference>
<reference evidence="2" key="1">
    <citation type="journal article" date="2019" name="Int. J. Syst. Evol. Microbiol.">
        <title>The Global Catalogue of Microorganisms (GCM) 10K type strain sequencing project: providing services to taxonomists for standard genome sequencing and annotation.</title>
        <authorList>
            <consortium name="The Broad Institute Genomics Platform"/>
            <consortium name="The Broad Institute Genome Sequencing Center for Infectious Disease"/>
            <person name="Wu L."/>
            <person name="Ma J."/>
        </authorList>
    </citation>
    <scope>NUCLEOTIDE SEQUENCE [LARGE SCALE GENOMIC DNA]</scope>
    <source>
        <strain evidence="2">JCM 18952</strain>
    </source>
</reference>
<gene>
    <name evidence="1" type="ORF">GCM10025778_15630</name>
</gene>
<evidence type="ECO:0000313" key="1">
    <source>
        <dbReference type="EMBL" id="GAA5227030.1"/>
    </source>
</evidence>
<evidence type="ECO:0000313" key="2">
    <source>
        <dbReference type="Proteomes" id="UP001501257"/>
    </source>
</evidence>
<name>A0ABP9TNL4_9MICC</name>
<organism evidence="1 2">
    <name type="scientific">Paeniglutamicibacter antarcticus</name>
    <dbReference type="NCBI Taxonomy" id="494023"/>
    <lineage>
        <taxon>Bacteria</taxon>
        <taxon>Bacillati</taxon>
        <taxon>Actinomycetota</taxon>
        <taxon>Actinomycetes</taxon>
        <taxon>Micrococcales</taxon>
        <taxon>Micrococcaceae</taxon>
        <taxon>Paeniglutamicibacter</taxon>
    </lineage>
</organism>
<protein>
    <submittedName>
        <fullName evidence="1">Uncharacterized protein</fullName>
    </submittedName>
</protein>
<dbReference type="EMBL" id="BAABLK010000026">
    <property type="protein sequence ID" value="GAA5227030.1"/>
    <property type="molecule type" value="Genomic_DNA"/>
</dbReference>
<sequence length="59" mass="6301">MEHPVKTPAHNIKPATPNPADWYLFGTRMLNRSSSIMQTIIANVAPANGQALRVATSGG</sequence>
<proteinExistence type="predicted"/>
<accession>A0ABP9TNL4</accession>
<comment type="caution">
    <text evidence="1">The sequence shown here is derived from an EMBL/GenBank/DDBJ whole genome shotgun (WGS) entry which is preliminary data.</text>
</comment>